<name>A0AA89C3E8_PINIB</name>
<evidence type="ECO:0000313" key="3">
    <source>
        <dbReference type="Proteomes" id="UP001186944"/>
    </source>
</evidence>
<reference evidence="2" key="1">
    <citation type="submission" date="2019-08" db="EMBL/GenBank/DDBJ databases">
        <title>The improved chromosome-level genome for the pearl oyster Pinctada fucata martensii using PacBio sequencing and Hi-C.</title>
        <authorList>
            <person name="Zheng Z."/>
        </authorList>
    </citation>
    <scope>NUCLEOTIDE SEQUENCE</scope>
    <source>
        <strain evidence="2">ZZ-2019</strain>
        <tissue evidence="2">Adductor muscle</tissue>
    </source>
</reference>
<evidence type="ECO:0000313" key="2">
    <source>
        <dbReference type="EMBL" id="KAK3107416.1"/>
    </source>
</evidence>
<evidence type="ECO:0000259" key="1">
    <source>
        <dbReference type="Pfam" id="PF20231"/>
    </source>
</evidence>
<proteinExistence type="predicted"/>
<accession>A0AA89C3E8</accession>
<dbReference type="AlphaFoldDB" id="A0AA89C3E8"/>
<sequence length="533" mass="62015">DPGFSFCWDNVQKLSITRHPGVNKNSMMIWALCFATQNRISFSHEEFNQDTISATEIPLNIFLPSKDDFQCLRERMEIMVQHIIVKYFDEFKECTVPRITHEFTEESDTKSHIVNLGVIQENPSTCKGTIEILKYLHRYVPQYSDGKPYQTVCSGDQLSVERMIEAKLAMACSEEPSDRLDGLVPRPQGFHKRNIVLQDAMNMLYDGRSTGDLGSLIQIRNTFHFNNVKKKVADNINHAVDFWNFVTEAFICSIVCKILNVLSVDEKFQTMEDKQQEIKGIAIQVVDKVWPRISFNSIRDACEESLESTTESSIDHVCEYTRAVVWQGLKMMCQRDAERENNGNFLMIDWRVDMVDFWNNNHYKYLILGHRLLSDMNGLLPERLAQEIKWNSTANLSGLPGHNIALDLVNEFLNNEFKTNLKECHGRYTDKQIHRCSKLVGKLGKDTERIYQYNIVQKPVIHCHSSEVDNTKNIKKFLELYMPQNMLENSNTLRSHRGFHDFVHRICIKNPKKLSERLSKYRINLANEQYVHL</sequence>
<dbReference type="InterPro" id="IPR046496">
    <property type="entry name" value="DUF6589"/>
</dbReference>
<gene>
    <name evidence="2" type="ORF">FSP39_014037</name>
</gene>
<dbReference type="Proteomes" id="UP001186944">
    <property type="component" value="Unassembled WGS sequence"/>
</dbReference>
<organism evidence="2 3">
    <name type="scientific">Pinctada imbricata</name>
    <name type="common">Atlantic pearl-oyster</name>
    <name type="synonym">Pinctada martensii</name>
    <dbReference type="NCBI Taxonomy" id="66713"/>
    <lineage>
        <taxon>Eukaryota</taxon>
        <taxon>Metazoa</taxon>
        <taxon>Spiralia</taxon>
        <taxon>Lophotrochozoa</taxon>
        <taxon>Mollusca</taxon>
        <taxon>Bivalvia</taxon>
        <taxon>Autobranchia</taxon>
        <taxon>Pteriomorphia</taxon>
        <taxon>Pterioida</taxon>
        <taxon>Pterioidea</taxon>
        <taxon>Pteriidae</taxon>
        <taxon>Pinctada</taxon>
    </lineage>
</organism>
<feature type="domain" description="DUF6589" evidence="1">
    <location>
        <begin position="57"/>
        <end position="440"/>
    </location>
</feature>
<comment type="caution">
    <text evidence="2">The sequence shown here is derived from an EMBL/GenBank/DDBJ whole genome shotgun (WGS) entry which is preliminary data.</text>
</comment>
<dbReference type="Pfam" id="PF20231">
    <property type="entry name" value="DUF6589"/>
    <property type="match status" value="1"/>
</dbReference>
<protein>
    <recommendedName>
        <fullName evidence="1">DUF6589 domain-containing protein</fullName>
    </recommendedName>
</protein>
<feature type="non-terminal residue" evidence="2">
    <location>
        <position position="1"/>
    </location>
</feature>
<keyword evidence="3" id="KW-1185">Reference proteome</keyword>
<dbReference type="EMBL" id="VSWD01000002">
    <property type="protein sequence ID" value="KAK3107416.1"/>
    <property type="molecule type" value="Genomic_DNA"/>
</dbReference>